<reference evidence="2 3" key="1">
    <citation type="submission" date="2019-03" db="EMBL/GenBank/DDBJ databases">
        <title>Single cell metagenomics reveals metabolic interactions within the superorganism composed of flagellate Streblomastix strix and complex community of Bacteroidetes bacteria on its surface.</title>
        <authorList>
            <person name="Treitli S.C."/>
            <person name="Kolisko M."/>
            <person name="Husnik F."/>
            <person name="Keeling P."/>
            <person name="Hampl V."/>
        </authorList>
    </citation>
    <scope>NUCLEOTIDE SEQUENCE [LARGE SCALE GENOMIC DNA]</scope>
    <source>
        <strain evidence="2">ST1C</strain>
    </source>
</reference>
<dbReference type="InterPro" id="IPR016024">
    <property type="entry name" value="ARM-type_fold"/>
</dbReference>
<accession>A0A5J4X3S2</accession>
<evidence type="ECO:0000313" key="3">
    <source>
        <dbReference type="Proteomes" id="UP000324800"/>
    </source>
</evidence>
<dbReference type="Gene3D" id="1.25.10.10">
    <property type="entry name" value="Leucine-rich Repeat Variant"/>
    <property type="match status" value="2"/>
</dbReference>
<dbReference type="EMBL" id="SNRW01000312">
    <property type="protein sequence ID" value="KAA6401921.1"/>
    <property type="molecule type" value="Genomic_DNA"/>
</dbReference>
<comment type="caution">
    <text evidence="2">The sequence shown here is derived from an EMBL/GenBank/DDBJ whole genome shotgun (WGS) entry which is preliminary data.</text>
</comment>
<evidence type="ECO:0000256" key="1">
    <source>
        <dbReference type="SAM" id="MobiDB-lite"/>
    </source>
</evidence>
<gene>
    <name evidence="2" type="ORF">EZS28_002546</name>
</gene>
<dbReference type="InterPro" id="IPR011989">
    <property type="entry name" value="ARM-like"/>
</dbReference>
<evidence type="ECO:0000313" key="2">
    <source>
        <dbReference type="EMBL" id="KAA6401921.1"/>
    </source>
</evidence>
<dbReference type="InterPro" id="IPR000225">
    <property type="entry name" value="Armadillo"/>
</dbReference>
<dbReference type="SMART" id="SM00185">
    <property type="entry name" value="ARM"/>
    <property type="match status" value="2"/>
</dbReference>
<dbReference type="AlphaFoldDB" id="A0A5J4X3S2"/>
<name>A0A5J4X3S2_9EUKA</name>
<organism evidence="2 3">
    <name type="scientific">Streblomastix strix</name>
    <dbReference type="NCBI Taxonomy" id="222440"/>
    <lineage>
        <taxon>Eukaryota</taxon>
        <taxon>Metamonada</taxon>
        <taxon>Preaxostyla</taxon>
        <taxon>Oxymonadida</taxon>
        <taxon>Streblomastigidae</taxon>
        <taxon>Streblomastix</taxon>
    </lineage>
</organism>
<proteinExistence type="predicted"/>
<dbReference type="OrthoDB" id="10688296at2759"/>
<sequence length="655" mass="73351">MATYDQQKCEKKMLRNKERHSEDITEADETLESYAHRKANLGEYEDARMNLPICFAYRIKLCIYLGNNNKMMIRNHIIDVLVPLCDPKLENNVSIKSCILLNMIGIASAVGNAQEGTRLTIAPLRAVSLIQSQTGASESHNAIAQISQSNQVEPACFLSCGGLDWLRTNITNETSQSAKKKAKEVAETLLDKIQTQTSPENEADKDRQGFQNNQKRTEEILQRLDQQKNSLADELIDLKRTNRQISEELKQAIKTSKTSTIAQERSQASLQTLEVELKTAQRECAKLGEQNKIMNREHSVMQKKIESMESSLEHKLVQSTEFSRVLLTTAKYLDPTNSLKKASFQLLDFAVPSLSDEVRTELARSGVFNDLLGILTSVHMRREAERACNICSELIRRNETAVDQAIKAGIVETLILMLDRPLDQINHTHLEMAVLFTAYATPEQGDILVTSGILDTLLRILHHIDNNVAELAITAIGNLIFCGAMLNETDQEHPYFRAMQISGGLIQIWETFVASATVETQTRAAVCLSRLYRAQPLPPQYDAIVTVTKKMSRQKSSEECKNGLSALRLLAYSQENHEMILKNDYLEHLAKNLSRSNEDVVSSTLFLLATLGMKGTTQTGVLIGQNVSIETVRRFTSSKNPAVVQNARSLMAILE</sequence>
<dbReference type="Proteomes" id="UP000324800">
    <property type="component" value="Unassembled WGS sequence"/>
</dbReference>
<dbReference type="SUPFAM" id="SSF48371">
    <property type="entry name" value="ARM repeat"/>
    <property type="match status" value="1"/>
</dbReference>
<feature type="region of interest" description="Disordered" evidence="1">
    <location>
        <begin position="192"/>
        <end position="213"/>
    </location>
</feature>
<protein>
    <submittedName>
        <fullName evidence="2">Uncharacterized protein</fullName>
    </submittedName>
</protein>